<dbReference type="GO" id="GO:0005829">
    <property type="term" value="C:cytosol"/>
    <property type="evidence" value="ECO:0007669"/>
    <property type="project" value="TreeGrafter"/>
</dbReference>
<dbReference type="PANTHER" id="PTHR12304:SF4">
    <property type="entry name" value="URIDINE NUCLEOSIDASE"/>
    <property type="match status" value="1"/>
</dbReference>
<evidence type="ECO:0000259" key="4">
    <source>
        <dbReference type="Pfam" id="PF01156"/>
    </source>
</evidence>
<evidence type="ECO:0000256" key="3">
    <source>
        <dbReference type="SAM" id="SignalP"/>
    </source>
</evidence>
<keyword evidence="1" id="KW-0378">Hydrolase</keyword>
<dbReference type="PANTHER" id="PTHR12304">
    <property type="entry name" value="INOSINE-URIDINE PREFERRING NUCLEOSIDE HYDROLASE"/>
    <property type="match status" value="1"/>
</dbReference>
<sequence>MLNCQLKKLVSGLAIAAISATFCLPNSAVAGDRPIRVIFDHDGAFEDYYAILTLALASQQKSPPVKLIGITTMAHGESYCNNSEGYPELKRELLGDFSSEAGSIDGLTQKVLAIAQYRDAKIYSGCDESATTINVPNKADDFGKPVFGTDFTSVRVQLPFAGKPALEPCLFHQEFMSSPRDFVCWNEFNRTFRDETLRYILPQAQAALEQFQLREVDLIDPKKKAANYLATSICEAYKKDEPLTIATVGPVTNLARAYSYIEENPRKYGCPKKIKLADLNHVISTIHMGGVLDENKADNFDANGNYRLNEPFPVWTEGNIYYQDGEHVFGSHHLPFPGTNFENIQTAEHKKAFNSLNNAEVNFWIDAPAVDKILNSGIPADIVPLNATNFARLQGFAQRIQDNPSQCNTAPAQYIKNVQFANSPAPGVFVFDTLFFWDTLTVASLWNDFLNFEDFADLEITTLTNGDPSTVTGQLPEAELFRRDIGNLFALGRVKNPVRLSLSVKPAAGDPDFKTTIQDFVFGLVCTSE</sequence>
<dbReference type="Gene3D" id="3.90.245.10">
    <property type="entry name" value="Ribonucleoside hydrolase-like"/>
    <property type="match status" value="1"/>
</dbReference>
<evidence type="ECO:0000256" key="1">
    <source>
        <dbReference type="ARBA" id="ARBA00022801"/>
    </source>
</evidence>
<feature type="chain" id="PRO_5040932822" description="Inosine/uridine-preferring nucleoside hydrolase domain-containing protein" evidence="3">
    <location>
        <begin position="31"/>
        <end position="529"/>
    </location>
</feature>
<keyword evidence="2" id="KW-0326">Glycosidase</keyword>
<accession>A0A9X5E472</accession>
<dbReference type="InterPro" id="IPR036452">
    <property type="entry name" value="Ribo_hydro-like"/>
</dbReference>
<keyword evidence="6" id="KW-1185">Reference proteome</keyword>
<dbReference type="GO" id="GO:0008477">
    <property type="term" value="F:purine nucleosidase activity"/>
    <property type="evidence" value="ECO:0007669"/>
    <property type="project" value="TreeGrafter"/>
</dbReference>
<dbReference type="GO" id="GO:0006152">
    <property type="term" value="P:purine nucleoside catabolic process"/>
    <property type="evidence" value="ECO:0007669"/>
    <property type="project" value="TreeGrafter"/>
</dbReference>
<dbReference type="Pfam" id="PF01156">
    <property type="entry name" value="IU_nuc_hydro"/>
    <property type="match status" value="1"/>
</dbReference>
<evidence type="ECO:0000256" key="2">
    <source>
        <dbReference type="ARBA" id="ARBA00023295"/>
    </source>
</evidence>
<dbReference type="EMBL" id="JTJC03000002">
    <property type="protein sequence ID" value="NHC35030.1"/>
    <property type="molecule type" value="Genomic_DNA"/>
</dbReference>
<name>A0A9X5E472_9CYAN</name>
<feature type="signal peptide" evidence="3">
    <location>
        <begin position="1"/>
        <end position="30"/>
    </location>
</feature>
<feature type="domain" description="Inosine/uridine-preferring nucleoside hydrolase" evidence="4">
    <location>
        <begin position="109"/>
        <end position="450"/>
    </location>
</feature>
<proteinExistence type="predicted"/>
<dbReference type="SUPFAM" id="SSF53590">
    <property type="entry name" value="Nucleoside hydrolase"/>
    <property type="match status" value="2"/>
</dbReference>
<protein>
    <recommendedName>
        <fullName evidence="4">Inosine/uridine-preferring nucleoside hydrolase domain-containing protein</fullName>
    </recommendedName>
</protein>
<reference evidence="5 6" key="1">
    <citation type="journal article" date="2015" name="Genome Announc.">
        <title>Draft Genome Sequence of the Terrestrial Cyanobacterium Scytonema millei VB511283, Isolated from Eastern India.</title>
        <authorList>
            <person name="Sen D."/>
            <person name="Chandrababunaidu M.M."/>
            <person name="Singh D."/>
            <person name="Sanghi N."/>
            <person name="Ghorai A."/>
            <person name="Mishra G.P."/>
            <person name="Madduluri M."/>
            <person name="Adhikary S.P."/>
            <person name="Tripathy S."/>
        </authorList>
    </citation>
    <scope>NUCLEOTIDE SEQUENCE [LARGE SCALE GENOMIC DNA]</scope>
    <source>
        <strain evidence="5 6">VB511283</strain>
    </source>
</reference>
<dbReference type="AlphaFoldDB" id="A0A9X5E472"/>
<dbReference type="InterPro" id="IPR023186">
    <property type="entry name" value="IUNH"/>
</dbReference>
<evidence type="ECO:0000313" key="6">
    <source>
        <dbReference type="Proteomes" id="UP000031532"/>
    </source>
</evidence>
<gene>
    <name evidence="5" type="ORF">QH73_0010225</name>
</gene>
<dbReference type="OrthoDB" id="501163at2"/>
<keyword evidence="3" id="KW-0732">Signal</keyword>
<organism evidence="5 6">
    <name type="scientific">Scytonema millei VB511283</name>
    <dbReference type="NCBI Taxonomy" id="1245923"/>
    <lineage>
        <taxon>Bacteria</taxon>
        <taxon>Bacillati</taxon>
        <taxon>Cyanobacteriota</taxon>
        <taxon>Cyanophyceae</taxon>
        <taxon>Nostocales</taxon>
        <taxon>Scytonemataceae</taxon>
        <taxon>Scytonema</taxon>
    </lineage>
</organism>
<comment type="caution">
    <text evidence="5">The sequence shown here is derived from an EMBL/GenBank/DDBJ whole genome shotgun (WGS) entry which is preliminary data.</text>
</comment>
<dbReference type="RefSeq" id="WP_039716515.1">
    <property type="nucleotide sequence ID" value="NZ_JTJC03000002.1"/>
</dbReference>
<dbReference type="Proteomes" id="UP000031532">
    <property type="component" value="Unassembled WGS sequence"/>
</dbReference>
<evidence type="ECO:0000313" key="5">
    <source>
        <dbReference type="EMBL" id="NHC35030.1"/>
    </source>
</evidence>
<dbReference type="InterPro" id="IPR001910">
    <property type="entry name" value="Inosine/uridine_hydrolase_dom"/>
</dbReference>